<keyword evidence="5" id="KW-1185">Reference proteome</keyword>
<feature type="chain" id="PRO_5038532831" evidence="3">
    <location>
        <begin position="31"/>
        <end position="790"/>
    </location>
</feature>
<feature type="region of interest" description="Disordered" evidence="1">
    <location>
        <begin position="561"/>
        <end position="659"/>
    </location>
</feature>
<dbReference type="AlphaFoldDB" id="A0A2S3ZVG8"/>
<feature type="transmembrane region" description="Helical" evidence="2">
    <location>
        <begin position="764"/>
        <end position="782"/>
    </location>
</feature>
<dbReference type="InterPro" id="IPR011050">
    <property type="entry name" value="Pectin_lyase_fold/virulence"/>
</dbReference>
<feature type="compositionally biased region" description="Low complexity" evidence="1">
    <location>
        <begin position="562"/>
        <end position="655"/>
    </location>
</feature>
<keyword evidence="2" id="KW-0472">Membrane</keyword>
<evidence type="ECO:0000256" key="3">
    <source>
        <dbReference type="SAM" id="SignalP"/>
    </source>
</evidence>
<gene>
    <name evidence="4" type="ORF">CVS27_13100</name>
</gene>
<comment type="caution">
    <text evidence="4">The sequence shown here is derived from an EMBL/GenBank/DDBJ whole genome shotgun (WGS) entry which is preliminary data.</text>
</comment>
<keyword evidence="2" id="KW-0812">Transmembrane</keyword>
<sequence length="790" mass="80668">MKFGIKLGVPLAALALAASGLLAISGPTVAADAGDPVNLYGANTALLTSTMDTVGTATTYYVDCAATTNGVGTKASPYDGVRNMNLTAVLKPGDAVAFKRGSSCVGQVHAQYSGTAAAPITYGSYGVGANARIEANGNETAFWVKDSEYVTVQDLELSAMGDGKSARRGVWVQATNTGDRHGITLQRLNIHDVRGQMPSTMGGALPAGKYSGASGGIVVEALGTTTATEFPDLLIQNNTIVNVDREGIYLWSNWCMRPELVAFWSGQLCTAPWHPITGSVIRNNVLRSIGGDGIAPMTAQDTLVEYNTLEGFHLRSGGYNAGMWSANSVDVTFQHNDTSRGHSQLDGMSYDVDHSSQGMLFQYNRSHDNEGGFFLICPYGNNMPGEAKDFTIRYNLSVNDHYTSFWVCNSGAKNGQIYNNTIFIPQTTIAGVTNHGAVKTIGNAAPGSIVLNFTNNIFTRQNTSVPVYWASSSQATITGSNNLFNNVTPLPGATSSLLTAPQLSLLSDAPANASVFKPNTNSPVLGAGKVIPGAPERDFFGNKITGNPSVGFSQLAIGQVDPTTPATTAPATTAPATTAPATTAPATTAPATTTPATTVPPTTAPATTTPATTAPATTAPATTTAPEPSNSPVASPSSTPTSSAAGTLSTATLAPGGELTITGRNFKPGTSASFTLHSEPILLGAAKVADDGTVTLRTTLPANVPAGSHTVVIAGTSAEGRSVQVSLALTVAGGSQPGVTTAAGTSTTAAAAGGLASTGVSGTLIGGFALLLVIGGGVLFAATRRRSANH</sequence>
<dbReference type="InterPro" id="IPR012334">
    <property type="entry name" value="Pectin_lyas_fold"/>
</dbReference>
<keyword evidence="3" id="KW-0732">Signal</keyword>
<keyword evidence="2" id="KW-1133">Transmembrane helix</keyword>
<accession>A0A2S3ZVG8</accession>
<reference evidence="4 5" key="1">
    <citation type="submission" date="2018-01" db="EMBL/GenBank/DDBJ databases">
        <title>Arthrobacter sp. nov., from glaciers in China.</title>
        <authorList>
            <person name="Liu Q."/>
            <person name="Xin Y.-H."/>
        </authorList>
    </citation>
    <scope>NUCLEOTIDE SEQUENCE [LARGE SCALE GENOMIC DNA]</scope>
    <source>
        <strain evidence="4 5">HLT2-12-2</strain>
    </source>
</reference>
<evidence type="ECO:0000256" key="1">
    <source>
        <dbReference type="SAM" id="MobiDB-lite"/>
    </source>
</evidence>
<evidence type="ECO:0000313" key="4">
    <source>
        <dbReference type="EMBL" id="POH73089.1"/>
    </source>
</evidence>
<evidence type="ECO:0000313" key="5">
    <source>
        <dbReference type="Proteomes" id="UP000237061"/>
    </source>
</evidence>
<name>A0A2S3ZVG8_ARTGL</name>
<protein>
    <submittedName>
        <fullName evidence="4">Uncharacterized protein</fullName>
    </submittedName>
</protein>
<dbReference type="SMART" id="SM00710">
    <property type="entry name" value="PbH1"/>
    <property type="match status" value="7"/>
</dbReference>
<dbReference type="RefSeq" id="WP_103466180.1">
    <property type="nucleotide sequence ID" value="NZ_PPXC01000009.1"/>
</dbReference>
<dbReference type="InterPro" id="IPR006626">
    <property type="entry name" value="PbH1"/>
</dbReference>
<proteinExistence type="predicted"/>
<organism evidence="4 5">
    <name type="scientific">Arthrobacter glacialis</name>
    <dbReference type="NCBI Taxonomy" id="1664"/>
    <lineage>
        <taxon>Bacteria</taxon>
        <taxon>Bacillati</taxon>
        <taxon>Actinomycetota</taxon>
        <taxon>Actinomycetes</taxon>
        <taxon>Micrococcales</taxon>
        <taxon>Micrococcaceae</taxon>
        <taxon>Arthrobacter</taxon>
    </lineage>
</organism>
<feature type="signal peptide" evidence="3">
    <location>
        <begin position="1"/>
        <end position="30"/>
    </location>
</feature>
<dbReference type="Proteomes" id="UP000237061">
    <property type="component" value="Unassembled WGS sequence"/>
</dbReference>
<dbReference type="SUPFAM" id="SSF51126">
    <property type="entry name" value="Pectin lyase-like"/>
    <property type="match status" value="1"/>
</dbReference>
<evidence type="ECO:0000256" key="2">
    <source>
        <dbReference type="SAM" id="Phobius"/>
    </source>
</evidence>
<dbReference type="EMBL" id="PPXC01000009">
    <property type="protein sequence ID" value="POH73089.1"/>
    <property type="molecule type" value="Genomic_DNA"/>
</dbReference>
<dbReference type="Gene3D" id="2.160.20.10">
    <property type="entry name" value="Single-stranded right-handed beta-helix, Pectin lyase-like"/>
    <property type="match status" value="1"/>
</dbReference>